<accession>A0A2V1P4J4</accession>
<evidence type="ECO:0000313" key="8">
    <source>
        <dbReference type="EMBL" id="PWG16730.1"/>
    </source>
</evidence>
<dbReference type="AlphaFoldDB" id="A0A2V1P4J4"/>
<evidence type="ECO:0000256" key="1">
    <source>
        <dbReference type="ARBA" id="ARBA00004453"/>
    </source>
</evidence>
<feature type="domain" description="DNA-binding protein H-NS-like C-terminal" evidence="7">
    <location>
        <begin position="59"/>
        <end position="104"/>
    </location>
</feature>
<protein>
    <submittedName>
        <fullName evidence="8">Transcriptional regulator</fullName>
    </submittedName>
</protein>
<comment type="subcellular location">
    <subcellularLocation>
        <location evidence="1">Cytoplasm</location>
        <location evidence="1">Nucleoid</location>
    </subcellularLocation>
</comment>
<dbReference type="GO" id="GO:0009295">
    <property type="term" value="C:nucleoid"/>
    <property type="evidence" value="ECO:0007669"/>
    <property type="project" value="UniProtKB-SubCell"/>
</dbReference>
<evidence type="ECO:0000256" key="3">
    <source>
        <dbReference type="ARBA" id="ARBA00022490"/>
    </source>
</evidence>
<feature type="compositionally biased region" description="Basic residues" evidence="6">
    <location>
        <begin position="60"/>
        <end position="69"/>
    </location>
</feature>
<organism evidence="8 9">
    <name type="scientific">Salibaculum griseiflavum</name>
    <dbReference type="NCBI Taxonomy" id="1914409"/>
    <lineage>
        <taxon>Bacteria</taxon>
        <taxon>Pseudomonadati</taxon>
        <taxon>Pseudomonadota</taxon>
        <taxon>Alphaproteobacteria</taxon>
        <taxon>Rhodobacterales</taxon>
        <taxon>Roseobacteraceae</taxon>
        <taxon>Salibaculum</taxon>
    </lineage>
</organism>
<gene>
    <name evidence="8" type="ORF">DFK10_10460</name>
</gene>
<dbReference type="SUPFAM" id="SSF81273">
    <property type="entry name" value="H-NS histone-like proteins"/>
    <property type="match status" value="1"/>
</dbReference>
<dbReference type="OrthoDB" id="5297879at2"/>
<evidence type="ECO:0000256" key="2">
    <source>
        <dbReference type="ARBA" id="ARBA00010610"/>
    </source>
</evidence>
<comment type="similarity">
    <text evidence="2">Belongs to the histone-like protein H-NS family.</text>
</comment>
<evidence type="ECO:0000313" key="9">
    <source>
        <dbReference type="Proteomes" id="UP000245293"/>
    </source>
</evidence>
<evidence type="ECO:0000259" key="7">
    <source>
        <dbReference type="SMART" id="SM00528"/>
    </source>
</evidence>
<dbReference type="GO" id="GO:0003680">
    <property type="term" value="F:minor groove of adenine-thymine-rich DNA binding"/>
    <property type="evidence" value="ECO:0007669"/>
    <property type="project" value="TreeGrafter"/>
</dbReference>
<keyword evidence="4" id="KW-0238">DNA-binding</keyword>
<dbReference type="Proteomes" id="UP000245293">
    <property type="component" value="Unassembled WGS sequence"/>
</dbReference>
<dbReference type="PANTHER" id="PTHR38097:SF2">
    <property type="entry name" value="DNA-BINDING PROTEIN STPA"/>
    <property type="match status" value="1"/>
</dbReference>
<feature type="region of interest" description="Disordered" evidence="6">
    <location>
        <begin position="57"/>
        <end position="78"/>
    </location>
</feature>
<dbReference type="EMBL" id="QETF01000010">
    <property type="protein sequence ID" value="PWG16730.1"/>
    <property type="molecule type" value="Genomic_DNA"/>
</dbReference>
<dbReference type="GO" id="GO:0005829">
    <property type="term" value="C:cytosol"/>
    <property type="evidence" value="ECO:0007669"/>
    <property type="project" value="TreeGrafter"/>
</dbReference>
<evidence type="ECO:0000256" key="4">
    <source>
        <dbReference type="ARBA" id="ARBA00023125"/>
    </source>
</evidence>
<dbReference type="PANTHER" id="PTHR38097">
    <property type="match status" value="1"/>
</dbReference>
<dbReference type="GO" id="GO:0032993">
    <property type="term" value="C:protein-DNA complex"/>
    <property type="evidence" value="ECO:0007669"/>
    <property type="project" value="TreeGrafter"/>
</dbReference>
<dbReference type="GO" id="GO:0001217">
    <property type="term" value="F:DNA-binding transcription repressor activity"/>
    <property type="evidence" value="ECO:0007669"/>
    <property type="project" value="TreeGrafter"/>
</dbReference>
<name>A0A2V1P4J4_9RHOB</name>
<comment type="caution">
    <text evidence="8">The sequence shown here is derived from an EMBL/GenBank/DDBJ whole genome shotgun (WGS) entry which is preliminary data.</text>
</comment>
<evidence type="ECO:0000256" key="6">
    <source>
        <dbReference type="SAM" id="MobiDB-lite"/>
    </source>
</evidence>
<dbReference type="SMART" id="SM00528">
    <property type="entry name" value="HNS"/>
    <property type="match status" value="1"/>
</dbReference>
<dbReference type="GO" id="GO:0000976">
    <property type="term" value="F:transcription cis-regulatory region binding"/>
    <property type="evidence" value="ECO:0007669"/>
    <property type="project" value="TreeGrafter"/>
</dbReference>
<dbReference type="InterPro" id="IPR037150">
    <property type="entry name" value="H-NS_C_dom_sf"/>
</dbReference>
<dbReference type="Pfam" id="PF00816">
    <property type="entry name" value="Histone_HNS"/>
    <property type="match status" value="1"/>
</dbReference>
<dbReference type="RefSeq" id="WP_109388973.1">
    <property type="nucleotide sequence ID" value="NZ_QETF01000010.1"/>
</dbReference>
<keyword evidence="5" id="KW-0175">Coiled coil</keyword>
<feature type="coiled-coil region" evidence="5">
    <location>
        <begin position="10"/>
        <end position="45"/>
    </location>
</feature>
<proteinExistence type="inferred from homology"/>
<dbReference type="Gene3D" id="4.10.430.10">
    <property type="entry name" value="Histone-like protein H-NS, C-terminal domain"/>
    <property type="match status" value="1"/>
</dbReference>
<sequence length="105" mass="12196">MTINLDDMSLDDLKQLRKDVEKAIANFEKRQKAEAMKKLQAYSQQLGYPLEELITDNPKKSKKPAIPKYRHPENDALTWSGRGRKPRWLIDYLDKGGNLEGLLIR</sequence>
<reference evidence="9" key="1">
    <citation type="submission" date="2018-05" db="EMBL/GenBank/DDBJ databases">
        <authorList>
            <person name="Du Z."/>
            <person name="Wang X."/>
        </authorList>
    </citation>
    <scope>NUCLEOTIDE SEQUENCE [LARGE SCALE GENOMIC DNA]</scope>
    <source>
        <strain evidence="9">WDS4C29</strain>
    </source>
</reference>
<keyword evidence="9" id="KW-1185">Reference proteome</keyword>
<evidence type="ECO:0000256" key="5">
    <source>
        <dbReference type="SAM" id="Coils"/>
    </source>
</evidence>
<dbReference type="GO" id="GO:0003681">
    <property type="term" value="F:bent DNA binding"/>
    <property type="evidence" value="ECO:0007669"/>
    <property type="project" value="TreeGrafter"/>
</dbReference>
<keyword evidence="3" id="KW-0963">Cytoplasm</keyword>
<dbReference type="InterPro" id="IPR027444">
    <property type="entry name" value="H-NS_C_dom"/>
</dbReference>